<dbReference type="Pfam" id="PF08459">
    <property type="entry name" value="UvrC_RNaseH_dom"/>
    <property type="match status" value="1"/>
</dbReference>
<dbReference type="SUPFAM" id="SSF47781">
    <property type="entry name" value="RuvA domain 2-like"/>
    <property type="match status" value="1"/>
</dbReference>
<dbReference type="RefSeq" id="WP_142119508.1">
    <property type="nucleotide sequence ID" value="NZ_BAAASV010000007.1"/>
</dbReference>
<dbReference type="Gene3D" id="3.40.1440.10">
    <property type="entry name" value="GIY-YIG endonuclease"/>
    <property type="match status" value="1"/>
</dbReference>
<evidence type="ECO:0000259" key="9">
    <source>
        <dbReference type="PROSITE" id="PS50164"/>
    </source>
</evidence>
<dbReference type="OrthoDB" id="9804933at2"/>
<dbReference type="GO" id="GO:0009432">
    <property type="term" value="P:SOS response"/>
    <property type="evidence" value="ECO:0007669"/>
    <property type="project" value="UniProtKB-UniRule"/>
</dbReference>
<keyword evidence="5 6" id="KW-0234">DNA repair</keyword>
<gene>
    <name evidence="6" type="primary">uvrC</name>
    <name evidence="11" type="ORF">FB461_1010</name>
</gene>
<dbReference type="Pfam" id="PF22920">
    <property type="entry name" value="UvrC_RNaseH"/>
    <property type="match status" value="1"/>
</dbReference>
<comment type="function">
    <text evidence="6">The UvrABC repair system catalyzes the recognition and processing of DNA lesions. UvrC both incises the 5' and 3' sides of the lesion. The N-terminal half is responsible for the 3' incision and the C-terminal half is responsible for the 5' incision.</text>
</comment>
<dbReference type="InterPro" id="IPR003583">
    <property type="entry name" value="Hlx-hairpin-Hlx_DNA-bd_motif"/>
</dbReference>
<dbReference type="InterPro" id="IPR001943">
    <property type="entry name" value="UVR_dom"/>
</dbReference>
<dbReference type="InterPro" id="IPR000305">
    <property type="entry name" value="GIY-YIG_endonuc"/>
</dbReference>
<comment type="subcellular location">
    <subcellularLocation>
        <location evidence="6">Cytoplasm</location>
    </subcellularLocation>
</comment>
<proteinExistence type="inferred from homology"/>
<evidence type="ECO:0000256" key="2">
    <source>
        <dbReference type="ARBA" id="ARBA00022763"/>
    </source>
</evidence>
<dbReference type="Pfam" id="PF14520">
    <property type="entry name" value="HHH_5"/>
    <property type="match status" value="1"/>
</dbReference>
<dbReference type="EMBL" id="VFOS01000001">
    <property type="protein sequence ID" value="TQL64505.1"/>
    <property type="molecule type" value="Genomic_DNA"/>
</dbReference>
<accession>A0A542ZVW2</accession>
<dbReference type="FunFam" id="3.40.1440.10:FF:000001">
    <property type="entry name" value="UvrABC system protein C"/>
    <property type="match status" value="1"/>
</dbReference>
<dbReference type="PROSITE" id="PS50151">
    <property type="entry name" value="UVR"/>
    <property type="match status" value="1"/>
</dbReference>
<feature type="region of interest" description="Disordered" evidence="7">
    <location>
        <begin position="633"/>
        <end position="671"/>
    </location>
</feature>
<dbReference type="AlphaFoldDB" id="A0A542ZVW2"/>
<dbReference type="Gene3D" id="3.30.420.340">
    <property type="entry name" value="UvrC, RNAse H endonuclease domain"/>
    <property type="match status" value="1"/>
</dbReference>
<keyword evidence="4 6" id="KW-0267">Excision nuclease</keyword>
<evidence type="ECO:0000256" key="3">
    <source>
        <dbReference type="ARBA" id="ARBA00022769"/>
    </source>
</evidence>
<dbReference type="GO" id="GO:0006289">
    <property type="term" value="P:nucleotide-excision repair"/>
    <property type="evidence" value="ECO:0007669"/>
    <property type="project" value="UniProtKB-UniRule"/>
</dbReference>
<protein>
    <recommendedName>
        <fullName evidence="6">UvrABC system protein C</fullName>
        <shortName evidence="6">Protein UvrC</shortName>
    </recommendedName>
    <alternativeName>
        <fullName evidence="6">Excinuclease ABC subunit C</fullName>
    </alternativeName>
</protein>
<dbReference type="SMART" id="SM00465">
    <property type="entry name" value="GIYc"/>
    <property type="match status" value="1"/>
</dbReference>
<dbReference type="InterPro" id="IPR004791">
    <property type="entry name" value="UvrC"/>
</dbReference>
<dbReference type="PROSITE" id="PS50164">
    <property type="entry name" value="GIY_YIG"/>
    <property type="match status" value="1"/>
</dbReference>
<dbReference type="GO" id="GO:0009381">
    <property type="term" value="F:excinuclease ABC activity"/>
    <property type="evidence" value="ECO:0007669"/>
    <property type="project" value="UniProtKB-UniRule"/>
</dbReference>
<dbReference type="GO" id="GO:0005737">
    <property type="term" value="C:cytoplasm"/>
    <property type="evidence" value="ECO:0007669"/>
    <property type="project" value="UniProtKB-SubCell"/>
</dbReference>
<keyword evidence="6" id="KW-0742">SOS response</keyword>
<dbReference type="InterPro" id="IPR001162">
    <property type="entry name" value="UvrC_RNase_H_dom"/>
</dbReference>
<dbReference type="PANTHER" id="PTHR30562">
    <property type="entry name" value="UVRC/OXIDOREDUCTASE"/>
    <property type="match status" value="1"/>
</dbReference>
<evidence type="ECO:0000313" key="11">
    <source>
        <dbReference type="EMBL" id="TQL64505.1"/>
    </source>
</evidence>
<evidence type="ECO:0000256" key="1">
    <source>
        <dbReference type="ARBA" id="ARBA00022490"/>
    </source>
</evidence>
<organism evidence="11 12">
    <name type="scientific">Rarobacter faecitabidus</name>
    <dbReference type="NCBI Taxonomy" id="13243"/>
    <lineage>
        <taxon>Bacteria</taxon>
        <taxon>Bacillati</taxon>
        <taxon>Actinomycetota</taxon>
        <taxon>Actinomycetes</taxon>
        <taxon>Micrococcales</taxon>
        <taxon>Rarobacteraceae</taxon>
        <taxon>Rarobacter</taxon>
    </lineage>
</organism>
<dbReference type="NCBIfam" id="TIGR00194">
    <property type="entry name" value="uvrC"/>
    <property type="match status" value="1"/>
</dbReference>
<evidence type="ECO:0000313" key="12">
    <source>
        <dbReference type="Proteomes" id="UP000315389"/>
    </source>
</evidence>
<dbReference type="InterPro" id="IPR038476">
    <property type="entry name" value="UvrC_RNase_H_dom_sf"/>
</dbReference>
<dbReference type="SMART" id="SM00278">
    <property type="entry name" value="HhH1"/>
    <property type="match status" value="2"/>
</dbReference>
<dbReference type="InterPro" id="IPR036876">
    <property type="entry name" value="UVR_dom_sf"/>
</dbReference>
<evidence type="ECO:0000256" key="4">
    <source>
        <dbReference type="ARBA" id="ARBA00022881"/>
    </source>
</evidence>
<dbReference type="CDD" id="cd10434">
    <property type="entry name" value="GIY-YIG_UvrC_Cho"/>
    <property type="match status" value="1"/>
</dbReference>
<comment type="similarity">
    <text evidence="6">Belongs to the UvrC family.</text>
</comment>
<dbReference type="HAMAP" id="MF_00203">
    <property type="entry name" value="UvrC"/>
    <property type="match status" value="1"/>
</dbReference>
<feature type="domain" description="UVR" evidence="8">
    <location>
        <begin position="208"/>
        <end position="243"/>
    </location>
</feature>
<feature type="domain" description="UvrC family homology region profile" evidence="10">
    <location>
        <begin position="269"/>
        <end position="510"/>
    </location>
</feature>
<dbReference type="Proteomes" id="UP000315389">
    <property type="component" value="Unassembled WGS sequence"/>
</dbReference>
<dbReference type="InterPro" id="IPR035901">
    <property type="entry name" value="GIY-YIG_endonuc_sf"/>
</dbReference>
<reference evidence="11 12" key="1">
    <citation type="submission" date="2019-06" db="EMBL/GenBank/DDBJ databases">
        <title>Sequencing the genomes of 1000 actinobacteria strains.</title>
        <authorList>
            <person name="Klenk H.-P."/>
        </authorList>
    </citation>
    <scope>NUCLEOTIDE SEQUENCE [LARGE SCALE GENOMIC DNA]</scope>
    <source>
        <strain evidence="11 12">DSM 4813</strain>
    </source>
</reference>
<dbReference type="Gene3D" id="4.10.860.10">
    <property type="entry name" value="UVR domain"/>
    <property type="match status" value="1"/>
</dbReference>
<dbReference type="GO" id="GO:0003677">
    <property type="term" value="F:DNA binding"/>
    <property type="evidence" value="ECO:0007669"/>
    <property type="project" value="UniProtKB-UniRule"/>
</dbReference>
<keyword evidence="3 6" id="KW-0228">DNA excision</keyword>
<evidence type="ECO:0000259" key="10">
    <source>
        <dbReference type="PROSITE" id="PS50165"/>
    </source>
</evidence>
<dbReference type="SUPFAM" id="SSF46600">
    <property type="entry name" value="C-terminal UvrC-binding domain of UvrB"/>
    <property type="match status" value="1"/>
</dbReference>
<dbReference type="InterPro" id="IPR010994">
    <property type="entry name" value="RuvA_2-like"/>
</dbReference>
<dbReference type="PROSITE" id="PS50165">
    <property type="entry name" value="UVRC"/>
    <property type="match status" value="1"/>
</dbReference>
<evidence type="ECO:0000259" key="8">
    <source>
        <dbReference type="PROSITE" id="PS50151"/>
    </source>
</evidence>
<dbReference type="PANTHER" id="PTHR30562:SF1">
    <property type="entry name" value="UVRABC SYSTEM PROTEIN C"/>
    <property type="match status" value="1"/>
</dbReference>
<feature type="compositionally biased region" description="Low complexity" evidence="7">
    <location>
        <begin position="640"/>
        <end position="655"/>
    </location>
</feature>
<dbReference type="InterPro" id="IPR050066">
    <property type="entry name" value="UvrABC_protein_C"/>
</dbReference>
<dbReference type="NCBIfam" id="NF001824">
    <property type="entry name" value="PRK00558.1-5"/>
    <property type="match status" value="1"/>
</dbReference>
<keyword evidence="12" id="KW-1185">Reference proteome</keyword>
<keyword evidence="1 6" id="KW-0963">Cytoplasm</keyword>
<evidence type="ECO:0000256" key="6">
    <source>
        <dbReference type="HAMAP-Rule" id="MF_00203"/>
    </source>
</evidence>
<dbReference type="Pfam" id="PF02151">
    <property type="entry name" value="UVR"/>
    <property type="match status" value="1"/>
</dbReference>
<evidence type="ECO:0000256" key="7">
    <source>
        <dbReference type="SAM" id="MobiDB-lite"/>
    </source>
</evidence>
<dbReference type="InterPro" id="IPR047296">
    <property type="entry name" value="GIY-YIG_UvrC_Cho"/>
</dbReference>
<dbReference type="SUPFAM" id="SSF82771">
    <property type="entry name" value="GIY-YIG endonuclease"/>
    <property type="match status" value="1"/>
</dbReference>
<sequence>MADPASYRPKQGEIPTSPGVYRFRDEDGRVIYVGKAKNLRARLANYFQPLHSLHRRTQQMVTTAASVEWTVVATEVESLALEYQWIKEYDPRFNVKYRDDKSYPYLAVTMWEKFPRAQVTRGAKKPGTRYFGPYAQAWAIRETLDLLLKPFPVRTCSASVFRRAEMQGRPCLLGYIDKCSAPCIGRISADDHRALADDLCDFLAGRASGLIRRITTKMKDAAAELDFETAARLRDNLEAINSAMESNALVLSDGTDADIYEMVRDELEASVQVFYVRGGRVRGQRGWIVEILEPRTDAELVASFIEQAYGEYASDGEGIEKRDAVPPEVLVPELPADQRNLEAWLSALRGARVKIKVPQRGEKAHLAQTVKKNADHALHLHRMRRSGDLTTRSQALSDLQAALGMSQAPLRIECYDVSHTQGNQQMASMVVFEDGLPRKNEYRTYAIRGEDGNGARDDTEAIREVMRRRLARVHEKPEPGEAPSRRFAYPPQLIIVDGGAPQVRAAWEVFEELGVTDIALCGLAKRLEEVWLPDDDYPLILERSSPGLYLMQQLRDEAHRFAIKAHRKRRSQAMTVSALDSVPGVGPARAKALLKEFGSVKKLRAASVEQIAAVPGMGAKSAAAVLASLASQAGTGPGTAADSSDLGGDTSGTSAPGAVTVPESDAKNSSM</sequence>
<comment type="caution">
    <text evidence="11">The sequence shown here is derived from an EMBL/GenBank/DDBJ whole genome shotgun (WGS) entry which is preliminary data.</text>
</comment>
<keyword evidence="2 6" id="KW-0227">DNA damage</keyword>
<evidence type="ECO:0000256" key="5">
    <source>
        <dbReference type="ARBA" id="ARBA00023204"/>
    </source>
</evidence>
<feature type="domain" description="GIY-YIG" evidence="9">
    <location>
        <begin position="16"/>
        <end position="95"/>
    </location>
</feature>
<dbReference type="GO" id="GO:0009380">
    <property type="term" value="C:excinuclease repair complex"/>
    <property type="evidence" value="ECO:0007669"/>
    <property type="project" value="InterPro"/>
</dbReference>
<dbReference type="Gene3D" id="1.10.150.20">
    <property type="entry name" value="5' to 3' exonuclease, C-terminal subdomain"/>
    <property type="match status" value="1"/>
</dbReference>
<dbReference type="Pfam" id="PF01541">
    <property type="entry name" value="GIY-YIG"/>
    <property type="match status" value="1"/>
</dbReference>
<name>A0A542ZVW2_RARFA</name>
<comment type="subunit">
    <text evidence="6">Interacts with UvrB in an incision complex.</text>
</comment>